<evidence type="ECO:0000313" key="3">
    <source>
        <dbReference type="EnsemblMetazoa" id="CapteP229384"/>
    </source>
</evidence>
<dbReference type="EMBL" id="AMQN01007960">
    <property type="status" value="NOT_ANNOTATED_CDS"/>
    <property type="molecule type" value="Genomic_DNA"/>
</dbReference>
<dbReference type="PANTHER" id="PTHR12358:SF111">
    <property type="entry name" value="CERAMIDE KINASE, ISOFORM A"/>
    <property type="match status" value="1"/>
</dbReference>
<dbReference type="GO" id="GO:0016020">
    <property type="term" value="C:membrane"/>
    <property type="evidence" value="ECO:0007669"/>
    <property type="project" value="GOC"/>
</dbReference>
<dbReference type="InterPro" id="IPR001206">
    <property type="entry name" value="Diacylglycerol_kinase_cat_dom"/>
</dbReference>
<dbReference type="SUPFAM" id="SSF111331">
    <property type="entry name" value="NAD kinase/diacylglycerol kinase-like"/>
    <property type="match status" value="1"/>
</dbReference>
<reference evidence="2 4" key="2">
    <citation type="journal article" date="2013" name="Nature">
        <title>Insights into bilaterian evolution from three spiralian genomes.</title>
        <authorList>
            <person name="Simakov O."/>
            <person name="Marletaz F."/>
            <person name="Cho S.J."/>
            <person name="Edsinger-Gonzales E."/>
            <person name="Havlak P."/>
            <person name="Hellsten U."/>
            <person name="Kuo D.H."/>
            <person name="Larsson T."/>
            <person name="Lv J."/>
            <person name="Arendt D."/>
            <person name="Savage R."/>
            <person name="Osoegawa K."/>
            <person name="de Jong P."/>
            <person name="Grimwood J."/>
            <person name="Chapman J.A."/>
            <person name="Shapiro H."/>
            <person name="Aerts A."/>
            <person name="Otillar R.P."/>
            <person name="Terry A.Y."/>
            <person name="Boore J.L."/>
            <person name="Grigoriev I.V."/>
            <person name="Lindberg D.R."/>
            <person name="Seaver E.C."/>
            <person name="Weisblat D.A."/>
            <person name="Putnam N.H."/>
            <person name="Rokhsar D.S."/>
        </authorList>
    </citation>
    <scope>NUCLEOTIDE SEQUENCE</scope>
    <source>
        <strain evidence="2 4">I ESC-2004</strain>
    </source>
</reference>
<dbReference type="EMBL" id="KB301807">
    <property type="protein sequence ID" value="ELU05072.1"/>
    <property type="molecule type" value="Genomic_DNA"/>
</dbReference>
<dbReference type="Gene3D" id="2.60.200.40">
    <property type="match status" value="1"/>
</dbReference>
<evidence type="ECO:0000313" key="4">
    <source>
        <dbReference type="Proteomes" id="UP000014760"/>
    </source>
</evidence>
<dbReference type="OrthoDB" id="530923at2759"/>
<dbReference type="PANTHER" id="PTHR12358">
    <property type="entry name" value="SPHINGOSINE KINASE"/>
    <property type="match status" value="1"/>
</dbReference>
<feature type="domain" description="DAGKc" evidence="1">
    <location>
        <begin position="147"/>
        <end position="314"/>
    </location>
</feature>
<protein>
    <recommendedName>
        <fullName evidence="1">DAGKc domain-containing protein</fullName>
    </recommendedName>
</protein>
<name>R7UMD8_CAPTE</name>
<proteinExistence type="predicted"/>
<reference evidence="3" key="3">
    <citation type="submission" date="2015-06" db="UniProtKB">
        <authorList>
            <consortium name="EnsemblMetazoa"/>
        </authorList>
    </citation>
    <scope>IDENTIFICATION</scope>
</reference>
<dbReference type="SMART" id="SM00046">
    <property type="entry name" value="DAGKc"/>
    <property type="match status" value="1"/>
</dbReference>
<dbReference type="InterPro" id="IPR050187">
    <property type="entry name" value="Lipid_Phosphate_FormReg"/>
</dbReference>
<dbReference type="Gene3D" id="3.40.50.10330">
    <property type="entry name" value="Probable inorganic polyphosphate/atp-NAD kinase, domain 1"/>
    <property type="match status" value="1"/>
</dbReference>
<dbReference type="PROSITE" id="PS50146">
    <property type="entry name" value="DAGK"/>
    <property type="match status" value="1"/>
</dbReference>
<accession>R7UMD8</accession>
<sequence>MEGNIPQINFLIEKRIFNTITEDEQLVFLNEDPSGKRKPLKRVIQFSDVLQVHVLQQIMSSKGEKSSSGSSSTSSDHLPPSSAIIIDYVRKVGITAPKKIVTLIPNTADNFLWEPAKVVMKCPSDFYPLCVKIAEKINTYITEKETQRPKSLLVIINPVSGQKKGQSVFANQVQPLFTLAGIKTEVIVSKSETHAKEILESYDISSIDGVVSVGGDGMYTQVINALVHRTAKDRGLDLNDIEVDLGQLPLRIGIIPSGIFLSASVAFAIVKYVSGTGQGCIRMLTGRFDPVTAAMHIILGTETEVNLVSVHSGSQLVFYGSMLACFGFFGETIKESESRRKLGRLRYPVCMLKSLMKFNKHEIEVQVRSCSQPDSWETLSGSYVCANIWLWDMYAINMRDADPVERYLNMMRSWQEGSLILELVHSSSGRMDFMKHFKDTMTFSETLHSCAKIMECSGFRLRMLANAGRDIPESERVLNIDGDPFMLPDASYEIRLKRRMLKMFGSGVDENLRYRVSEAFVTFSYHTEFTEELWHCSAVKK</sequence>
<gene>
    <name evidence="2" type="ORF">CAPTEDRAFT_229384</name>
</gene>
<dbReference type="GO" id="GO:0006672">
    <property type="term" value="P:ceramide metabolic process"/>
    <property type="evidence" value="ECO:0007669"/>
    <property type="project" value="TreeGrafter"/>
</dbReference>
<dbReference type="OMA" id="EKYYINC"/>
<keyword evidence="4" id="KW-1185">Reference proteome</keyword>
<dbReference type="GO" id="GO:0001729">
    <property type="term" value="F:ceramide kinase activity"/>
    <property type="evidence" value="ECO:0007669"/>
    <property type="project" value="TreeGrafter"/>
</dbReference>
<organism evidence="2">
    <name type="scientific">Capitella teleta</name>
    <name type="common">Polychaete worm</name>
    <dbReference type="NCBI Taxonomy" id="283909"/>
    <lineage>
        <taxon>Eukaryota</taxon>
        <taxon>Metazoa</taxon>
        <taxon>Spiralia</taxon>
        <taxon>Lophotrochozoa</taxon>
        <taxon>Annelida</taxon>
        <taxon>Polychaeta</taxon>
        <taxon>Sedentaria</taxon>
        <taxon>Scolecida</taxon>
        <taxon>Capitellidae</taxon>
        <taxon>Capitella</taxon>
    </lineage>
</organism>
<dbReference type="STRING" id="283909.R7UMD8"/>
<dbReference type="Proteomes" id="UP000014760">
    <property type="component" value="Unassembled WGS sequence"/>
</dbReference>
<reference evidence="4" key="1">
    <citation type="submission" date="2012-12" db="EMBL/GenBank/DDBJ databases">
        <authorList>
            <person name="Hellsten U."/>
            <person name="Grimwood J."/>
            <person name="Chapman J.A."/>
            <person name="Shapiro H."/>
            <person name="Aerts A."/>
            <person name="Otillar R.P."/>
            <person name="Terry A.Y."/>
            <person name="Boore J.L."/>
            <person name="Simakov O."/>
            <person name="Marletaz F."/>
            <person name="Cho S.-J."/>
            <person name="Edsinger-Gonzales E."/>
            <person name="Havlak P."/>
            <person name="Kuo D.-H."/>
            <person name="Larsson T."/>
            <person name="Lv J."/>
            <person name="Arendt D."/>
            <person name="Savage R."/>
            <person name="Osoegawa K."/>
            <person name="de Jong P."/>
            <person name="Lindberg D.R."/>
            <person name="Seaver E.C."/>
            <person name="Weisblat D.A."/>
            <person name="Putnam N.H."/>
            <person name="Grigoriev I.V."/>
            <person name="Rokhsar D.S."/>
        </authorList>
    </citation>
    <scope>NUCLEOTIDE SEQUENCE</scope>
    <source>
        <strain evidence="4">I ESC-2004</strain>
    </source>
</reference>
<dbReference type="EnsemblMetazoa" id="CapteT229384">
    <property type="protein sequence ID" value="CapteP229384"/>
    <property type="gene ID" value="CapteG229384"/>
</dbReference>
<evidence type="ECO:0000259" key="1">
    <source>
        <dbReference type="PROSITE" id="PS50146"/>
    </source>
</evidence>
<dbReference type="InterPro" id="IPR017438">
    <property type="entry name" value="ATP-NAD_kinase_N"/>
</dbReference>
<evidence type="ECO:0000313" key="2">
    <source>
        <dbReference type="EMBL" id="ELU05072.1"/>
    </source>
</evidence>
<dbReference type="HOGENOM" id="CLU_013399_2_2_1"/>
<dbReference type="Pfam" id="PF00781">
    <property type="entry name" value="DAGK_cat"/>
    <property type="match status" value="1"/>
</dbReference>
<dbReference type="AlphaFoldDB" id="R7UMD8"/>
<dbReference type="InterPro" id="IPR016064">
    <property type="entry name" value="NAD/diacylglycerol_kinase_sf"/>
</dbReference>